<evidence type="ECO:0000313" key="2">
    <source>
        <dbReference type="EMBL" id="ABX08382.1"/>
    </source>
</evidence>
<gene>
    <name evidence="2" type="ordered locus">P9211_04511</name>
</gene>
<sequence>MLWTFLVSTILKGRYGPNMNDPGALFFVLMAGLAGTMTLIYFPVRLFLTATARSRRLKLLQRIRKLRDELGQPLES</sequence>
<evidence type="ECO:0000313" key="3">
    <source>
        <dbReference type="Proteomes" id="UP000000788"/>
    </source>
</evidence>
<protein>
    <submittedName>
        <fullName evidence="2">Uncharacterized protein</fullName>
    </submittedName>
</protein>
<reference evidence="2 3" key="1">
    <citation type="journal article" date="2007" name="PLoS Genet.">
        <title>Patterns and implications of gene gain and loss in the evolution of Prochlorococcus.</title>
        <authorList>
            <person name="Kettler G.C."/>
            <person name="Martiny A.C."/>
            <person name="Huang K."/>
            <person name="Zucker J."/>
            <person name="Coleman M.L."/>
            <person name="Rodrigue S."/>
            <person name="Chen F."/>
            <person name="Lapidus A."/>
            <person name="Ferriera S."/>
            <person name="Johnson J."/>
            <person name="Steglich C."/>
            <person name="Church G.M."/>
            <person name="Richardson P."/>
            <person name="Chisholm S.W."/>
        </authorList>
    </citation>
    <scope>NUCLEOTIDE SEQUENCE [LARGE SCALE GENOMIC DNA]</scope>
    <source>
        <strain evidence="3">MIT 9211</strain>
    </source>
</reference>
<evidence type="ECO:0000256" key="1">
    <source>
        <dbReference type="SAM" id="Phobius"/>
    </source>
</evidence>
<keyword evidence="1" id="KW-0812">Transmembrane</keyword>
<name>A9BE72_PROM4</name>
<organism evidence="2 3">
    <name type="scientific">Prochlorococcus marinus (strain MIT 9211)</name>
    <dbReference type="NCBI Taxonomy" id="93059"/>
    <lineage>
        <taxon>Bacteria</taxon>
        <taxon>Bacillati</taxon>
        <taxon>Cyanobacteriota</taxon>
        <taxon>Cyanophyceae</taxon>
        <taxon>Synechococcales</taxon>
        <taxon>Prochlorococcaceae</taxon>
        <taxon>Prochlorococcus</taxon>
    </lineage>
</organism>
<dbReference type="Proteomes" id="UP000000788">
    <property type="component" value="Chromosome"/>
</dbReference>
<keyword evidence="1" id="KW-0472">Membrane</keyword>
<dbReference type="HOGENOM" id="CLU_199046_0_0_3"/>
<feature type="transmembrane region" description="Helical" evidence="1">
    <location>
        <begin position="24"/>
        <end position="48"/>
    </location>
</feature>
<dbReference type="AlphaFoldDB" id="A9BE72"/>
<dbReference type="EMBL" id="CP000878">
    <property type="protein sequence ID" value="ABX08382.1"/>
    <property type="molecule type" value="Genomic_DNA"/>
</dbReference>
<dbReference type="KEGG" id="pmj:P9211_04511"/>
<dbReference type="eggNOG" id="ENOG50345W2">
    <property type="taxonomic scope" value="Bacteria"/>
</dbReference>
<accession>A9BE72</accession>
<keyword evidence="1" id="KW-1133">Transmembrane helix</keyword>
<proteinExistence type="predicted"/>
<keyword evidence="3" id="KW-1185">Reference proteome</keyword>